<protein>
    <submittedName>
        <fullName evidence="1">Uncharacterized protein</fullName>
    </submittedName>
</protein>
<dbReference type="Proteomes" id="UP001172457">
    <property type="component" value="Chromosome 3"/>
</dbReference>
<organism evidence="1 2">
    <name type="scientific">Centaurea solstitialis</name>
    <name type="common">yellow star-thistle</name>
    <dbReference type="NCBI Taxonomy" id="347529"/>
    <lineage>
        <taxon>Eukaryota</taxon>
        <taxon>Viridiplantae</taxon>
        <taxon>Streptophyta</taxon>
        <taxon>Embryophyta</taxon>
        <taxon>Tracheophyta</taxon>
        <taxon>Spermatophyta</taxon>
        <taxon>Magnoliopsida</taxon>
        <taxon>eudicotyledons</taxon>
        <taxon>Gunneridae</taxon>
        <taxon>Pentapetalae</taxon>
        <taxon>asterids</taxon>
        <taxon>campanulids</taxon>
        <taxon>Asterales</taxon>
        <taxon>Asteraceae</taxon>
        <taxon>Carduoideae</taxon>
        <taxon>Cardueae</taxon>
        <taxon>Centaureinae</taxon>
        <taxon>Centaurea</taxon>
    </lineage>
</organism>
<dbReference type="EMBL" id="JARYMX010000003">
    <property type="protein sequence ID" value="KAJ9558802.1"/>
    <property type="molecule type" value="Genomic_DNA"/>
</dbReference>
<name>A0AA38WEZ6_9ASTR</name>
<accession>A0AA38WEZ6</accession>
<evidence type="ECO:0000313" key="2">
    <source>
        <dbReference type="Proteomes" id="UP001172457"/>
    </source>
</evidence>
<sequence>MAPDLDWSCGRDPAHVLRELLAANSMISNETITVLQRANKLEKVLVNMVVEDSVECEIGGKTVVREMVPYDVDAIMLEDFETMDSNCL</sequence>
<reference evidence="1" key="1">
    <citation type="submission" date="2023-03" db="EMBL/GenBank/DDBJ databases">
        <title>Chromosome-scale reference genome and RAD-based genetic map of yellow starthistle (Centaurea solstitialis) reveal putative structural variation and QTLs associated with invader traits.</title>
        <authorList>
            <person name="Reatini B."/>
            <person name="Cang F.A."/>
            <person name="Jiang Q."/>
            <person name="Mckibben M.T.W."/>
            <person name="Barker M.S."/>
            <person name="Rieseberg L.H."/>
            <person name="Dlugosch K.M."/>
        </authorList>
    </citation>
    <scope>NUCLEOTIDE SEQUENCE</scope>
    <source>
        <strain evidence="1">CAN-66</strain>
        <tissue evidence="1">Leaf</tissue>
    </source>
</reference>
<dbReference type="AlphaFoldDB" id="A0AA38WEZ6"/>
<keyword evidence="2" id="KW-1185">Reference proteome</keyword>
<dbReference type="PANTHER" id="PTHR31280">
    <property type="entry name" value="PROTEIN UNC-13 HOMOLOG"/>
    <property type="match status" value="1"/>
</dbReference>
<evidence type="ECO:0000313" key="1">
    <source>
        <dbReference type="EMBL" id="KAJ9558802.1"/>
    </source>
</evidence>
<proteinExistence type="predicted"/>
<dbReference type="PANTHER" id="PTHR31280:SF1">
    <property type="entry name" value="OS03G0138600 PROTEIN"/>
    <property type="match status" value="1"/>
</dbReference>
<gene>
    <name evidence="1" type="ORF">OSB04_013416</name>
</gene>
<comment type="caution">
    <text evidence="1">The sequence shown here is derived from an EMBL/GenBank/DDBJ whole genome shotgun (WGS) entry which is preliminary data.</text>
</comment>
<dbReference type="InterPro" id="IPR008528">
    <property type="entry name" value="unc-13_homologue"/>
</dbReference>